<dbReference type="PANTHER" id="PTHR43968:SF6">
    <property type="entry name" value="GLUTATHIONE S-TRANSFERASE OMEGA"/>
    <property type="match status" value="1"/>
</dbReference>
<name>A0A178KMI0_9GAMM</name>
<keyword evidence="3" id="KW-1185">Reference proteome</keyword>
<evidence type="ECO:0000313" key="2">
    <source>
        <dbReference type="EMBL" id="OAN17964.1"/>
    </source>
</evidence>
<dbReference type="OrthoDB" id="9813092at2"/>
<dbReference type="EMBL" id="LVHF01000012">
    <property type="protein sequence ID" value="OAN17964.1"/>
    <property type="molecule type" value="Genomic_DNA"/>
</dbReference>
<dbReference type="InterPro" id="IPR010987">
    <property type="entry name" value="Glutathione-S-Trfase_C-like"/>
</dbReference>
<reference evidence="2 3" key="1">
    <citation type="submission" date="2016-03" db="EMBL/GenBank/DDBJ databases">
        <title>Photobacterium proteolyticum sp. nov. a protease producing bacterium isolated from ocean sediments of Laizhou Bay.</title>
        <authorList>
            <person name="Li Y."/>
        </authorList>
    </citation>
    <scope>NUCLEOTIDE SEQUENCE [LARGE SCALE GENOMIC DNA]</scope>
    <source>
        <strain evidence="2 3">R-40508</strain>
    </source>
</reference>
<dbReference type="STRING" id="858640.A3K86_03330"/>
<accession>A0A178KMI0</accession>
<evidence type="ECO:0000313" key="3">
    <source>
        <dbReference type="Proteomes" id="UP000078503"/>
    </source>
</evidence>
<dbReference type="GO" id="GO:0005737">
    <property type="term" value="C:cytoplasm"/>
    <property type="evidence" value="ECO:0007669"/>
    <property type="project" value="TreeGrafter"/>
</dbReference>
<dbReference type="SFLD" id="SFLDS00019">
    <property type="entry name" value="Glutathione_Transferase_(cytos"/>
    <property type="match status" value="1"/>
</dbReference>
<dbReference type="Gene3D" id="3.40.30.10">
    <property type="entry name" value="Glutaredoxin"/>
    <property type="match status" value="1"/>
</dbReference>
<sequence>MTSLTYPILYSIPRCPYAMRARFSLLLADKTVILRNINLKQKPQEMLAASAKGTVPVLYFPSNQQVIDESLDIMLWALHCHDEDNYLRASAPEQLKAILDLIEHCDSTFIPQLEHYRASARYHDPDTVQARTQCEVFIQTLEERLNHQPYLLDDKLSLMDFALLPFIRQFSQTEKPWFRAAPYPHLRHWLELLYQHPVYSQALKPFAQWHQATDDVIFNRES</sequence>
<dbReference type="SUPFAM" id="SSF47616">
    <property type="entry name" value="GST C-terminal domain-like"/>
    <property type="match status" value="1"/>
</dbReference>
<evidence type="ECO:0000259" key="1">
    <source>
        <dbReference type="PROSITE" id="PS50405"/>
    </source>
</evidence>
<dbReference type="Pfam" id="PF13410">
    <property type="entry name" value="GST_C_2"/>
    <property type="match status" value="1"/>
</dbReference>
<protein>
    <recommendedName>
        <fullName evidence="1">GST C-terminal domain-containing protein</fullName>
    </recommendedName>
</protein>
<dbReference type="Proteomes" id="UP000078503">
    <property type="component" value="Unassembled WGS sequence"/>
</dbReference>
<proteinExistence type="predicted"/>
<comment type="caution">
    <text evidence="2">The sequence shown here is derived from an EMBL/GenBank/DDBJ whole genome shotgun (WGS) entry which is preliminary data.</text>
</comment>
<dbReference type="AlphaFoldDB" id="A0A178KMI0"/>
<dbReference type="InterPro" id="IPR050983">
    <property type="entry name" value="GST_Omega/HSP26"/>
</dbReference>
<dbReference type="SUPFAM" id="SSF52833">
    <property type="entry name" value="Thioredoxin-like"/>
    <property type="match status" value="1"/>
</dbReference>
<gene>
    <name evidence="2" type="ORF">A3K86_03330</name>
</gene>
<feature type="domain" description="GST C-terminal" evidence="1">
    <location>
        <begin position="92"/>
        <end position="215"/>
    </location>
</feature>
<dbReference type="InterPro" id="IPR004045">
    <property type="entry name" value="Glutathione_S-Trfase_N"/>
</dbReference>
<dbReference type="InterPro" id="IPR040079">
    <property type="entry name" value="Glutathione_S-Trfase"/>
</dbReference>
<dbReference type="Gene3D" id="1.20.1050.10">
    <property type="match status" value="1"/>
</dbReference>
<organism evidence="2 3">
    <name type="scientific">Photobacterium jeanii</name>
    <dbReference type="NCBI Taxonomy" id="858640"/>
    <lineage>
        <taxon>Bacteria</taxon>
        <taxon>Pseudomonadati</taxon>
        <taxon>Pseudomonadota</taxon>
        <taxon>Gammaproteobacteria</taxon>
        <taxon>Vibrionales</taxon>
        <taxon>Vibrionaceae</taxon>
        <taxon>Photobacterium</taxon>
    </lineage>
</organism>
<dbReference type="Pfam" id="PF13417">
    <property type="entry name" value="GST_N_3"/>
    <property type="match status" value="1"/>
</dbReference>
<dbReference type="CDD" id="cd03196">
    <property type="entry name" value="GST_C_5"/>
    <property type="match status" value="1"/>
</dbReference>
<dbReference type="PROSITE" id="PS50405">
    <property type="entry name" value="GST_CTER"/>
    <property type="match status" value="1"/>
</dbReference>
<dbReference type="RefSeq" id="WP_068327655.1">
    <property type="nucleotide sequence ID" value="NZ_LVHF01000012.1"/>
</dbReference>
<dbReference type="PANTHER" id="PTHR43968">
    <property type="match status" value="1"/>
</dbReference>
<dbReference type="InterPro" id="IPR036249">
    <property type="entry name" value="Thioredoxin-like_sf"/>
</dbReference>
<dbReference type="InterPro" id="IPR036282">
    <property type="entry name" value="Glutathione-S-Trfase_C_sf"/>
</dbReference>